<evidence type="ECO:0000256" key="1">
    <source>
        <dbReference type="ARBA" id="ARBA00004496"/>
    </source>
</evidence>
<evidence type="ECO:0000259" key="9">
    <source>
        <dbReference type="PROSITE" id="PS51650"/>
    </source>
</evidence>
<dbReference type="Gene3D" id="2.30.30.40">
    <property type="entry name" value="SH3 Domains"/>
    <property type="match status" value="1"/>
</dbReference>
<name>A0AA43QYT6_9LECA</name>
<evidence type="ECO:0000256" key="5">
    <source>
        <dbReference type="PROSITE-ProRule" id="PRU00192"/>
    </source>
</evidence>
<dbReference type="Pfam" id="PF23554">
    <property type="entry name" value="TPR_DOCK"/>
    <property type="match status" value="1"/>
</dbReference>
<reference evidence="11" key="1">
    <citation type="journal article" date="2023" name="Genome Biol. Evol.">
        <title>First Whole Genome Sequence and Flow Cytometry Genome Size Data for the Lichen-Forming Fungus Ramalina farinacea (Ascomycota).</title>
        <authorList>
            <person name="Llewellyn T."/>
            <person name="Mian S."/>
            <person name="Hill R."/>
            <person name="Leitch I.J."/>
            <person name="Gaya E."/>
        </authorList>
    </citation>
    <scope>NUCLEOTIDE SEQUENCE</scope>
    <source>
        <strain evidence="11">LIQ254RAFAR</strain>
    </source>
</reference>
<keyword evidence="11" id="KW-0418">Kinase</keyword>
<dbReference type="Proteomes" id="UP001161017">
    <property type="component" value="Unassembled WGS sequence"/>
</dbReference>
<feature type="compositionally biased region" description="Polar residues" evidence="7">
    <location>
        <begin position="472"/>
        <end position="481"/>
    </location>
</feature>
<dbReference type="InterPro" id="IPR032376">
    <property type="entry name" value="DOCK_N"/>
</dbReference>
<dbReference type="PANTHER" id="PTHR45653:SF10">
    <property type="entry name" value="MYOBLAST CITY, ISOFORM B"/>
    <property type="match status" value="1"/>
</dbReference>
<dbReference type="PROSITE" id="PS51651">
    <property type="entry name" value="DOCKER"/>
    <property type="match status" value="1"/>
</dbReference>
<feature type="region of interest" description="Disordered" evidence="7">
    <location>
        <begin position="1794"/>
        <end position="1813"/>
    </location>
</feature>
<dbReference type="SMART" id="SM00326">
    <property type="entry name" value="SH3"/>
    <property type="match status" value="1"/>
</dbReference>
<comment type="similarity">
    <text evidence="6">Belongs to the DOCK family.</text>
</comment>
<proteinExistence type="inferred from homology"/>
<feature type="compositionally biased region" description="Polar residues" evidence="7">
    <location>
        <begin position="136"/>
        <end position="156"/>
    </location>
</feature>
<dbReference type="GO" id="GO:0016301">
    <property type="term" value="F:kinase activity"/>
    <property type="evidence" value="ECO:0007669"/>
    <property type="project" value="UniProtKB-KW"/>
</dbReference>
<keyword evidence="4" id="KW-0597">Phosphoprotein</keyword>
<feature type="compositionally biased region" description="Polar residues" evidence="7">
    <location>
        <begin position="164"/>
        <end position="176"/>
    </location>
</feature>
<evidence type="ECO:0000256" key="3">
    <source>
        <dbReference type="ARBA" id="ARBA00022490"/>
    </source>
</evidence>
<feature type="domain" description="SH3" evidence="8">
    <location>
        <begin position="7"/>
        <end position="71"/>
    </location>
</feature>
<evidence type="ECO:0000259" key="8">
    <source>
        <dbReference type="PROSITE" id="PS50002"/>
    </source>
</evidence>
<evidence type="ECO:0000256" key="2">
    <source>
        <dbReference type="ARBA" id="ARBA00022443"/>
    </source>
</evidence>
<protein>
    <submittedName>
        <fullName evidence="11">Deoxycytidine kinase 1</fullName>
    </submittedName>
</protein>
<dbReference type="Gene3D" id="1.25.40.410">
    <property type="match status" value="1"/>
</dbReference>
<dbReference type="Gene3D" id="1.20.1270.350">
    <property type="entry name" value="Dedicator of cytokinesis N-terminal subdomain"/>
    <property type="match status" value="1"/>
</dbReference>
<feature type="compositionally biased region" description="Low complexity" evidence="7">
    <location>
        <begin position="2014"/>
        <end position="2024"/>
    </location>
</feature>
<dbReference type="InterPro" id="IPR043161">
    <property type="entry name" value="DOCK_C_lobe_A"/>
</dbReference>
<dbReference type="GO" id="GO:0005737">
    <property type="term" value="C:cytoplasm"/>
    <property type="evidence" value="ECO:0007669"/>
    <property type="project" value="UniProtKB-SubCell"/>
</dbReference>
<dbReference type="GO" id="GO:0031267">
    <property type="term" value="F:small GTPase binding"/>
    <property type="evidence" value="ECO:0007669"/>
    <property type="project" value="TreeGrafter"/>
</dbReference>
<dbReference type="InterPro" id="IPR056372">
    <property type="entry name" value="TPR_DOCK"/>
</dbReference>
<feature type="region of interest" description="Disordered" evidence="7">
    <location>
        <begin position="1869"/>
        <end position="2065"/>
    </location>
</feature>
<feature type="domain" description="C2 DOCK-type" evidence="9">
    <location>
        <begin position="632"/>
        <end position="813"/>
    </location>
</feature>
<dbReference type="PANTHER" id="PTHR45653">
    <property type="entry name" value="DEDICATOR OF CYTOKINESIS"/>
    <property type="match status" value="1"/>
</dbReference>
<feature type="compositionally biased region" description="Polar residues" evidence="7">
    <location>
        <begin position="433"/>
        <end position="444"/>
    </location>
</feature>
<keyword evidence="11" id="KW-0808">Transferase</keyword>
<gene>
    <name evidence="11" type="primary">DCK1</name>
    <name evidence="11" type="ORF">OHK93_004568</name>
</gene>
<organism evidence="11 12">
    <name type="scientific">Ramalina farinacea</name>
    <dbReference type="NCBI Taxonomy" id="258253"/>
    <lineage>
        <taxon>Eukaryota</taxon>
        <taxon>Fungi</taxon>
        <taxon>Dikarya</taxon>
        <taxon>Ascomycota</taxon>
        <taxon>Pezizomycotina</taxon>
        <taxon>Lecanoromycetes</taxon>
        <taxon>OSLEUM clade</taxon>
        <taxon>Lecanoromycetidae</taxon>
        <taxon>Lecanorales</taxon>
        <taxon>Lecanorineae</taxon>
        <taxon>Ramalinaceae</taxon>
        <taxon>Ramalina</taxon>
    </lineage>
</organism>
<evidence type="ECO:0000256" key="6">
    <source>
        <dbReference type="PROSITE-ProRule" id="PRU00983"/>
    </source>
</evidence>
<feature type="compositionally biased region" description="Polar residues" evidence="7">
    <location>
        <begin position="1947"/>
        <end position="1965"/>
    </location>
</feature>
<evidence type="ECO:0000313" key="12">
    <source>
        <dbReference type="Proteomes" id="UP001161017"/>
    </source>
</evidence>
<dbReference type="InterPro" id="IPR027007">
    <property type="entry name" value="C2_DOCK-type_domain"/>
</dbReference>
<evidence type="ECO:0000313" key="11">
    <source>
        <dbReference type="EMBL" id="MDI1492785.1"/>
    </source>
</evidence>
<dbReference type="Gene3D" id="2.60.40.150">
    <property type="entry name" value="C2 domain"/>
    <property type="match status" value="1"/>
</dbReference>
<dbReference type="GO" id="GO:0007264">
    <property type="term" value="P:small GTPase-mediated signal transduction"/>
    <property type="evidence" value="ECO:0007669"/>
    <property type="project" value="InterPro"/>
</dbReference>
<keyword evidence="2 5" id="KW-0728">SH3 domain</keyword>
<dbReference type="GO" id="GO:0005886">
    <property type="term" value="C:plasma membrane"/>
    <property type="evidence" value="ECO:0007669"/>
    <property type="project" value="TreeGrafter"/>
</dbReference>
<feature type="domain" description="DOCKER" evidence="10">
    <location>
        <begin position="1464"/>
        <end position="1872"/>
    </location>
</feature>
<dbReference type="InterPro" id="IPR026791">
    <property type="entry name" value="DOCK"/>
</dbReference>
<feature type="region of interest" description="Disordered" evidence="7">
    <location>
        <begin position="72"/>
        <end position="208"/>
    </location>
</feature>
<evidence type="ECO:0000256" key="7">
    <source>
        <dbReference type="SAM" id="MobiDB-lite"/>
    </source>
</evidence>
<dbReference type="InterPro" id="IPR035892">
    <property type="entry name" value="C2_domain_sf"/>
</dbReference>
<dbReference type="PROSITE" id="PS51650">
    <property type="entry name" value="C2_DOCK"/>
    <property type="match status" value="1"/>
</dbReference>
<evidence type="ECO:0000259" key="10">
    <source>
        <dbReference type="PROSITE" id="PS51651"/>
    </source>
</evidence>
<dbReference type="InterPro" id="IPR001452">
    <property type="entry name" value="SH3_domain"/>
</dbReference>
<feature type="compositionally biased region" description="Basic and acidic residues" evidence="7">
    <location>
        <begin position="111"/>
        <end position="135"/>
    </location>
</feature>
<dbReference type="CDD" id="cd11684">
    <property type="entry name" value="DHR2_DOCK"/>
    <property type="match status" value="1"/>
</dbReference>
<dbReference type="EMBL" id="JAPUFD010000021">
    <property type="protein sequence ID" value="MDI1492785.1"/>
    <property type="molecule type" value="Genomic_DNA"/>
</dbReference>
<dbReference type="Pfam" id="PF16172">
    <property type="entry name" value="DOCK_N"/>
    <property type="match status" value="1"/>
</dbReference>
<dbReference type="InterPro" id="IPR027357">
    <property type="entry name" value="DOCKER_dom"/>
</dbReference>
<dbReference type="GO" id="GO:0005085">
    <property type="term" value="F:guanyl-nucleotide exchange factor activity"/>
    <property type="evidence" value="ECO:0007669"/>
    <property type="project" value="InterPro"/>
</dbReference>
<keyword evidence="3" id="KW-0963">Cytoplasm</keyword>
<keyword evidence="12" id="KW-1185">Reference proteome</keyword>
<feature type="compositionally biased region" description="Polar residues" evidence="7">
    <location>
        <begin position="1889"/>
        <end position="1913"/>
    </location>
</feature>
<dbReference type="SUPFAM" id="SSF50044">
    <property type="entry name" value="SH3-domain"/>
    <property type="match status" value="1"/>
</dbReference>
<feature type="compositionally biased region" description="Low complexity" evidence="7">
    <location>
        <begin position="1966"/>
        <end position="1980"/>
    </location>
</feature>
<accession>A0AA43QYT6</accession>
<dbReference type="InterPro" id="IPR042455">
    <property type="entry name" value="DOCK_N_sub1"/>
</dbReference>
<comment type="caution">
    <text evidence="11">The sequence shown here is derived from an EMBL/GenBank/DDBJ whole genome shotgun (WGS) entry which is preliminary data.</text>
</comment>
<feature type="compositionally biased region" description="Polar residues" evidence="7">
    <location>
        <begin position="1924"/>
        <end position="1936"/>
    </location>
</feature>
<dbReference type="CDD" id="cd08679">
    <property type="entry name" value="C2_DOCK180_related"/>
    <property type="match status" value="1"/>
</dbReference>
<dbReference type="Pfam" id="PF14429">
    <property type="entry name" value="DOCK-C2"/>
    <property type="match status" value="1"/>
</dbReference>
<evidence type="ECO:0000256" key="4">
    <source>
        <dbReference type="ARBA" id="ARBA00022553"/>
    </source>
</evidence>
<sequence>MPWKPLPRIAVAVAAYPFTASSPQDLPLEIGDDLYIIEQGGKDGSWYRGQTLEARVFSGIFPRCCVDVREHLGEPGSEGDGHSPLINGDSPKVNGNTPKRQSSLLQRASSRRRDPDNTSSAKDRVLNRDVDKDSNTSKSAVRSPSQHKADLSTSPTLARKLSHRSISNAQFRNSPDPSTPIIDVPRDPTAKRPQAPVPMLKIGDETPTSTAEPLVDEIASCLREWHSKNLHELLLARRYKVLDKISALVKRLDVARRQLLHGVLTAQELSSLREEIVWDLVRGNKLLSNEVIVRDPSQNGRLLVGDDSPFEVSKLQSTMSLMDRPPLFTHDLLNLHHLFAEVKGFAAQGLPSPSLTLHLCARQLGSRPRRVTENFAIDLSPPDVFEASSGQAKLRTLFAELAANDIGDVSGPASDIYLVIQVEASQQVQSASRTPQSSGRINENTKPRPLTGNAGSPSPKGGRQSLMWAQKQFGSVRSRSQAGMKAVQESPAIASETSDETSRPGTGESIRPVTQQGSQYVKRNVGIGVVNLRMTFKHSSMSEQRVPIWTAATASSEGMEQSDGAWDEILRDLISSKRDKYAKAPGIDHVRLSLQSFVHPEVDGLIADTPTLLSNITVTQKVDFTGAPLRPRSDIYVTLTEASLPHQALFSHPERGVVPLAANAEMKNIQLTMEVRKRSGERIENCIFPSSDSEALRAWRTRAVERGEPWNQTIKLNIPDEDVPGAHLIMSVAEAPGFPFALGWIPLMQEGTFIKDGNHAPLLYLYDKTTSSSEKGRGVYMDFPWSSRSQNNDEKDEALTGPIATVKLETKLCSTTFSQDKTLLAILDWRHSPSKAQTLDYVKRFSFVPEIDVVKMIGDVLDALFSILIGSAEVEENEDLVFDALVVALSIVYDRRFNLEPYLDKYAETQFDHAYAAPCLIRAFTRLVADHSKQRNSRRVRAAFKVGRHILKFIIRAREKLQVKEAGIGTTTQSSFKRDLKGIFNSFEELIRNSAPALIGDRTLVVQHMPAWLPELKTVFSEEELLQLASDIVDACEDVQGKLILYKLLLILKLTDISLLSQDQVRSRIVANTARWIAPYWGFSEDVSQQWREQTRLCCSIVASHAHQPGFDGVRYLDKVIESYCAVNASNSISKSGTLSALFPVAYPFPAKPTTAVSKYDECLIELSSILAYLSATPFDHTADLSMSETANMVSNVLDVVSSVLSGQAFPKSWLSLFVYHHKSMLQVLESMFDIMAAKMVPSPESPEDAEQFNTELWNKYLNTLLLLIRSDVLALETFPEQKRRVVWKIAGDVREQGSILLRRSWEAIGWDTSAEEQKRYGLTRLGGFQVQYVPGLVASVVELCLSVHEGLRRVAIKILQAMIISEWTLNDDLSMVQTEVIDSLDSLYKTKEIGNTLVQKMFINELVDAFEYLARMPLDPLWQTIQDTVSTIDELLDMLVAVHGQDLDESLRVTDTLQLMNFYKDLQKEHIFIRYVHQLADVQKQMNNYTEAGLALQLHADQYSWESTPVRALDEPKYPEQSSFERKEHLYFEMITCFEEGAAWECALAAYRELASQYELVHFDFPKLARTQRAMATIYETVGKGEWQPPRYFRVIYRGLGFQENLQNREFIYQGEPSERLSAFTDRMRQLHPSAQILSKGEPEDMEGQYLQILPVSVYRDLQHPIYQQPKVAQSTRDYITSARPQRFAVTSKRHSPASRVQDQWIEKTVYATQEPLPTILRRSEIISVNTIRLSPLQTAVERTSRKTAELASFERRVLNGDDAGFSNLTEGIISSVDPTSVATVAQYRGLVPRKVEEEDEDEESPGPELSPMENALQIALLDHVSMIKHCLTHYSSPTHLGTQSSLTDSLNHTFAPEMALLQSSPPALEAPQPEFQDPLASPPPSSMGFTSTSLEKPSFSLTNGHSVTTSSAPPPIPEVVSPKTTVPPNGSRSRLSFGMLKAPSFGSTNSTKQQQQAQPNGSISAPSEQSSSRNNSNSATTLPPDFHPTTVRKEVNGVGHNTSNGSLDRPVTSQSSKSSSTTNVAGTGKMKKRLSSLGLGRVGSRLDKARGLNGSMGAVGEEE</sequence>
<comment type="subcellular location">
    <subcellularLocation>
        <location evidence="1">Cytoplasm</location>
    </subcellularLocation>
</comment>
<dbReference type="InterPro" id="IPR036028">
    <property type="entry name" value="SH3-like_dom_sf"/>
</dbReference>
<dbReference type="PROSITE" id="PS50002">
    <property type="entry name" value="SH3"/>
    <property type="match status" value="1"/>
</dbReference>
<feature type="region of interest" description="Disordered" evidence="7">
    <location>
        <begin position="428"/>
        <end position="515"/>
    </location>
</feature>